<dbReference type="PANTHER" id="PTHR28672:SF1">
    <property type="entry name" value="ANAPHASE-PROMOTING COMPLEX SUBUNIT 13"/>
    <property type="match status" value="1"/>
</dbReference>
<evidence type="ECO:0000256" key="9">
    <source>
        <dbReference type="ARBA" id="ARBA00023306"/>
    </source>
</evidence>
<evidence type="ECO:0000256" key="7">
    <source>
        <dbReference type="ARBA" id="ARBA00022786"/>
    </source>
</evidence>
<dbReference type="Pfam" id="PF25327">
    <property type="entry name" value="UBL_ZFAND1"/>
    <property type="match status" value="1"/>
</dbReference>
<dbReference type="Proteomes" id="UP001372834">
    <property type="component" value="Unassembled WGS sequence"/>
</dbReference>
<keyword evidence="7" id="KW-0833">Ubl conjugation pathway</keyword>
<dbReference type="GO" id="GO:0051301">
    <property type="term" value="P:cell division"/>
    <property type="evidence" value="ECO:0007669"/>
    <property type="project" value="UniProtKB-KW"/>
</dbReference>
<evidence type="ECO:0000256" key="10">
    <source>
        <dbReference type="ARBA" id="ARBA00031338"/>
    </source>
</evidence>
<evidence type="ECO:0000256" key="1">
    <source>
        <dbReference type="ARBA" id="ARBA00004123"/>
    </source>
</evidence>
<dbReference type="InterPro" id="IPR057358">
    <property type="entry name" value="UBL_ZFAND1-like"/>
</dbReference>
<proteinExistence type="inferred from homology"/>
<gene>
    <name evidence="13" type="ORF">RUM43_007433</name>
</gene>
<comment type="similarity">
    <text evidence="3">Belongs to the APC13 family.</text>
</comment>
<protein>
    <recommendedName>
        <fullName evidence="4">Anaphase-promoting complex subunit 13</fullName>
    </recommendedName>
    <alternativeName>
        <fullName evidence="10">Cyclosome subunit 13</fullName>
    </alternativeName>
</protein>
<evidence type="ECO:0000256" key="6">
    <source>
        <dbReference type="ARBA" id="ARBA00022776"/>
    </source>
</evidence>
<evidence type="ECO:0000256" key="8">
    <source>
        <dbReference type="ARBA" id="ARBA00023242"/>
    </source>
</evidence>
<feature type="domain" description="ZFAND1-like ubiquitin-like" evidence="12">
    <location>
        <begin position="214"/>
        <end position="285"/>
    </location>
</feature>
<dbReference type="Pfam" id="PF05839">
    <property type="entry name" value="Apc13p"/>
    <property type="match status" value="1"/>
</dbReference>
<comment type="pathway">
    <text evidence="2">Protein modification; protein ubiquitination.</text>
</comment>
<dbReference type="AlphaFoldDB" id="A0AAN8Q616"/>
<comment type="function">
    <text evidence="11">Component of the anaphase promoting complex/cyclosome (APC/C), a cell cycle-regulated E3 ubiquitin ligase that controls progression through mitosis and the G1 phase of the cell cycle. The APC/C complex acts by mediating ubiquitination and subsequent degradation of target proteins: it mainly mediates the formation of 'Lys-11'-linked polyubiquitin chains and, to a lower extent, the formation of 'Lys-48'- and 'Lys-63'-linked polyubiquitin chains. The APC/C complex catalyzes assembly of branched 'Lys-11'-/'Lys-48'-linked branched ubiquitin chains on target proteins.</text>
</comment>
<evidence type="ECO:0000313" key="14">
    <source>
        <dbReference type="Proteomes" id="UP001372834"/>
    </source>
</evidence>
<dbReference type="Gene3D" id="4.10.1110.10">
    <property type="entry name" value="AN1-like Zinc finger"/>
    <property type="match status" value="1"/>
</dbReference>
<dbReference type="InterPro" id="IPR008401">
    <property type="entry name" value="Apc13"/>
</dbReference>
<name>A0AAN8Q616_POLSC</name>
<accession>A0AAN8Q616</accession>
<evidence type="ECO:0000256" key="11">
    <source>
        <dbReference type="ARBA" id="ARBA00045696"/>
    </source>
</evidence>
<dbReference type="InterPro" id="IPR035896">
    <property type="entry name" value="AN1-like_Znf"/>
</dbReference>
<dbReference type="PANTHER" id="PTHR28672">
    <property type="entry name" value="ANAPHASE-PROMOTING COMPLEX SUBUNIT 13"/>
    <property type="match status" value="1"/>
</dbReference>
<dbReference type="GO" id="GO:0005680">
    <property type="term" value="C:anaphase-promoting complex"/>
    <property type="evidence" value="ECO:0007669"/>
    <property type="project" value="InterPro"/>
</dbReference>
<sequence length="305" mass="34319">MEDSQVRIDGRLIDIADNAWREEKLSKNLIDVPPSELPDPEADNGDSHMTIKEQEQKWSDLALGKHFNQSLHNCKSLGRGTSNNVDIKSFACSHVDCNQISPLEMLCPKCQKHFCLLHRYHNCFDIVEDIEEKKRLWNTPREQFAASVKAVDKMVNDNLKKAMQNPKKQATAAKIQLMKLKGKATGSPSVPTTDRIYFLVILPKSLNKGAKPVFVSKDWSIGKVIDSASTICNVPNRNNEMNSPKLKLFKVDGTQVSTEMNSKLVDIIESSRIFSGETLILEYVNPSDDSVNYVLSNCCEYNSTI</sequence>
<keyword evidence="5" id="KW-0132">Cell division</keyword>
<dbReference type="GO" id="GO:0070979">
    <property type="term" value="P:protein K11-linked ubiquitination"/>
    <property type="evidence" value="ECO:0007669"/>
    <property type="project" value="TreeGrafter"/>
</dbReference>
<keyword evidence="8" id="KW-0539">Nucleus</keyword>
<keyword evidence="6" id="KW-0498">Mitosis</keyword>
<comment type="subcellular location">
    <subcellularLocation>
        <location evidence="1">Nucleus</location>
    </subcellularLocation>
</comment>
<evidence type="ECO:0000313" key="13">
    <source>
        <dbReference type="EMBL" id="KAK6639163.1"/>
    </source>
</evidence>
<evidence type="ECO:0000259" key="12">
    <source>
        <dbReference type="Pfam" id="PF25327"/>
    </source>
</evidence>
<comment type="caution">
    <text evidence="13">The sequence shown here is derived from an EMBL/GenBank/DDBJ whole genome shotgun (WGS) entry which is preliminary data.</text>
</comment>
<reference evidence="13 14" key="1">
    <citation type="submission" date="2023-10" db="EMBL/GenBank/DDBJ databases">
        <title>Genomes of two closely related lineages of the louse Polyplax serrata with different host specificities.</title>
        <authorList>
            <person name="Martinu J."/>
            <person name="Tarabai H."/>
            <person name="Stefka J."/>
            <person name="Hypsa V."/>
        </authorList>
    </citation>
    <scope>NUCLEOTIDE SEQUENCE [LARGE SCALE GENOMIC DNA]</scope>
    <source>
        <strain evidence="13">HR10_N</strain>
    </source>
</reference>
<evidence type="ECO:0000256" key="4">
    <source>
        <dbReference type="ARBA" id="ARBA00013935"/>
    </source>
</evidence>
<dbReference type="SUPFAM" id="SSF118310">
    <property type="entry name" value="AN1-like Zinc finger"/>
    <property type="match status" value="1"/>
</dbReference>
<evidence type="ECO:0000256" key="5">
    <source>
        <dbReference type="ARBA" id="ARBA00022618"/>
    </source>
</evidence>
<evidence type="ECO:0000256" key="3">
    <source>
        <dbReference type="ARBA" id="ARBA00006940"/>
    </source>
</evidence>
<evidence type="ECO:0000256" key="2">
    <source>
        <dbReference type="ARBA" id="ARBA00004906"/>
    </source>
</evidence>
<keyword evidence="9" id="KW-0131">Cell cycle</keyword>
<organism evidence="13 14">
    <name type="scientific">Polyplax serrata</name>
    <name type="common">Common mouse louse</name>
    <dbReference type="NCBI Taxonomy" id="468196"/>
    <lineage>
        <taxon>Eukaryota</taxon>
        <taxon>Metazoa</taxon>
        <taxon>Ecdysozoa</taxon>
        <taxon>Arthropoda</taxon>
        <taxon>Hexapoda</taxon>
        <taxon>Insecta</taxon>
        <taxon>Pterygota</taxon>
        <taxon>Neoptera</taxon>
        <taxon>Paraneoptera</taxon>
        <taxon>Psocodea</taxon>
        <taxon>Troctomorpha</taxon>
        <taxon>Phthiraptera</taxon>
        <taxon>Anoplura</taxon>
        <taxon>Polyplacidae</taxon>
        <taxon>Polyplax</taxon>
    </lineage>
</organism>
<dbReference type="EMBL" id="JAWJWE010000003">
    <property type="protein sequence ID" value="KAK6639163.1"/>
    <property type="molecule type" value="Genomic_DNA"/>
</dbReference>